<keyword evidence="3" id="KW-0653">Protein transport</keyword>
<dbReference type="PANTHER" id="PTHR10997:SF9">
    <property type="entry name" value="IMPORTIN-9"/>
    <property type="match status" value="1"/>
</dbReference>
<organism evidence="6 7">
    <name type="scientific">Cristinia sonorae</name>
    <dbReference type="NCBI Taxonomy" id="1940300"/>
    <lineage>
        <taxon>Eukaryota</taxon>
        <taxon>Fungi</taxon>
        <taxon>Dikarya</taxon>
        <taxon>Basidiomycota</taxon>
        <taxon>Agaricomycotina</taxon>
        <taxon>Agaricomycetes</taxon>
        <taxon>Agaricomycetidae</taxon>
        <taxon>Agaricales</taxon>
        <taxon>Pleurotineae</taxon>
        <taxon>Stephanosporaceae</taxon>
        <taxon>Cristinia</taxon>
    </lineage>
</organism>
<accession>A0A8K0XMT6</accession>
<evidence type="ECO:0000256" key="2">
    <source>
        <dbReference type="ARBA" id="ARBA00022448"/>
    </source>
</evidence>
<dbReference type="SUPFAM" id="SSF48371">
    <property type="entry name" value="ARM repeat"/>
    <property type="match status" value="1"/>
</dbReference>
<feature type="domain" description="Importin N-terminal" evidence="5">
    <location>
        <begin position="22"/>
        <end position="105"/>
    </location>
</feature>
<dbReference type="Pfam" id="PF25018">
    <property type="entry name" value="HEAT_IPO9_c"/>
    <property type="match status" value="1"/>
</dbReference>
<keyword evidence="2" id="KW-0813">Transport</keyword>
<dbReference type="OrthoDB" id="431626at2759"/>
<proteinExistence type="predicted"/>
<reference evidence="6" key="1">
    <citation type="journal article" date="2021" name="New Phytol.">
        <title>Evolutionary innovations through gain and loss of genes in the ectomycorrhizal Boletales.</title>
        <authorList>
            <person name="Wu G."/>
            <person name="Miyauchi S."/>
            <person name="Morin E."/>
            <person name="Kuo A."/>
            <person name="Drula E."/>
            <person name="Varga T."/>
            <person name="Kohler A."/>
            <person name="Feng B."/>
            <person name="Cao Y."/>
            <person name="Lipzen A."/>
            <person name="Daum C."/>
            <person name="Hundley H."/>
            <person name="Pangilinan J."/>
            <person name="Johnson J."/>
            <person name="Barry K."/>
            <person name="LaButti K."/>
            <person name="Ng V."/>
            <person name="Ahrendt S."/>
            <person name="Min B."/>
            <person name="Choi I.G."/>
            <person name="Park H."/>
            <person name="Plett J.M."/>
            <person name="Magnuson J."/>
            <person name="Spatafora J.W."/>
            <person name="Nagy L.G."/>
            <person name="Henrissat B."/>
            <person name="Grigoriev I.V."/>
            <person name="Yang Z.L."/>
            <person name="Xu J."/>
            <person name="Martin F.M."/>
        </authorList>
    </citation>
    <scope>NUCLEOTIDE SEQUENCE</scope>
    <source>
        <strain evidence="6">KKN 215</strain>
    </source>
</reference>
<keyword evidence="4" id="KW-0539">Nucleus</keyword>
<feature type="non-terminal residue" evidence="6">
    <location>
        <position position="1060"/>
    </location>
</feature>
<dbReference type="SMART" id="SM00913">
    <property type="entry name" value="IBN_N"/>
    <property type="match status" value="1"/>
</dbReference>
<dbReference type="InterPro" id="IPR011989">
    <property type="entry name" value="ARM-like"/>
</dbReference>
<evidence type="ECO:0000256" key="3">
    <source>
        <dbReference type="ARBA" id="ARBA00022927"/>
    </source>
</evidence>
<dbReference type="Proteomes" id="UP000813824">
    <property type="component" value="Unassembled WGS sequence"/>
</dbReference>
<gene>
    <name evidence="6" type="ORF">BXZ70DRAFT_1033912</name>
</gene>
<keyword evidence="7" id="KW-1185">Reference proteome</keyword>
<dbReference type="Gene3D" id="1.25.10.10">
    <property type="entry name" value="Leucine-rich Repeat Variant"/>
    <property type="match status" value="1"/>
</dbReference>
<dbReference type="GO" id="GO:0005635">
    <property type="term" value="C:nuclear envelope"/>
    <property type="evidence" value="ECO:0007669"/>
    <property type="project" value="TreeGrafter"/>
</dbReference>
<name>A0A8K0XMT6_9AGAR</name>
<sequence>AAEIAQCLAATLSPDTNTRIAAELKISELSAHPEAGVALSQIVSSQDSDLALRQMSLLHRHSASIVLRKYVKERWSPFFSQFRGSAPPPEIKSQIRQAVFQGLSDPLRKIRSLSASCITSSPFKKHGLCAVTLSLIANCDWPEEYPDLLSSLIGLLSSQSTDSVHGAMQVFVEFVKADLTEDQLLPVLRQLLPVLLNVLGATDQHSPLTRSRTIAVFNQCIDALFMVKDSYPQAVKEATASVLPVWLDAFKVLLAIDPKQDVENTPNWDGLIVRAQVFKTLEVIHKSFPKVLAPYLPDFLNASLHHLNSLFPTFSQSYITSQLPVPMTSEDDTFDLVQLVIPLLDFVSSVARGGKAKQWFDSNTIAALTSEVMKWVQMTSDDEEEWATNANTFIAQDSDESAPYSTRAAGFELIAMLLERYPKSLGTTFQSLIQQIIAESQQARDAGNDSWWKSLEAVLAALGSLSEPILDFIEDEEVSGRPKPIDIPTLLTSVVPSLLGLSQFPFLQGRGFVFASQYAKLLPPQLVGQYLEAAVQVVEAPDAGIPVKISAIKSIYNFFDAAQGSEFVNIAPRIAQDIGPFLLVTTEDTLSLVLDTLSVVVETDKAKWVNANLASSLVGAILEVWTKFNKDPILLSILTDILASLAGSPSPGVYQTVVTQALPPLSQAIAPSNETWIASAAIELITSLVRGAPDSGLGDGFFSTLAPNLFQSLKTAEDRDIIQNGISCLTLVIRKDFDQLRTWTNPSTNETGLDSVLAVVAKQLQAEDESGGLVIGDLIIHLFRKAGEAVLPVLPGLLQAMVARMPNVSTATFAQSLIVPFAFLIHNGQRDTVLSLLETTNINGRNGLDILINAWCENMETFQGFWATRISTLALCSLYVSERPSLQNLVVKGDLIFKAETSNVIMTRSRTKKIPTEFTSIPFPVKALKLLLHDLQSGGEAAAMGLGDGGLSDVASDDGDDDWDDDERKHQGFKEEEFQFLSDMLGPRGVAFDNDEALDINDNDDEDLKADPISQIDLKEHLFTFFRECASRNTGNFSAVVDQLTADEILVVRRVVSGEQ</sequence>
<evidence type="ECO:0000256" key="4">
    <source>
        <dbReference type="ARBA" id="ARBA00023242"/>
    </source>
</evidence>
<dbReference type="AlphaFoldDB" id="A0A8K0XMT6"/>
<comment type="caution">
    <text evidence="6">The sequence shown here is derived from an EMBL/GenBank/DDBJ whole genome shotgun (WGS) entry which is preliminary data.</text>
</comment>
<dbReference type="GO" id="GO:0005829">
    <property type="term" value="C:cytosol"/>
    <property type="evidence" value="ECO:0007669"/>
    <property type="project" value="TreeGrafter"/>
</dbReference>
<dbReference type="PANTHER" id="PTHR10997">
    <property type="entry name" value="IMPORTIN-7, 8, 11"/>
    <property type="match status" value="1"/>
</dbReference>
<dbReference type="InterPro" id="IPR016024">
    <property type="entry name" value="ARM-type_fold"/>
</dbReference>
<dbReference type="EMBL" id="JAEVFJ010000025">
    <property type="protein sequence ID" value="KAH8094638.1"/>
    <property type="molecule type" value="Genomic_DNA"/>
</dbReference>
<evidence type="ECO:0000313" key="7">
    <source>
        <dbReference type="Proteomes" id="UP000813824"/>
    </source>
</evidence>
<evidence type="ECO:0000256" key="1">
    <source>
        <dbReference type="ARBA" id="ARBA00004123"/>
    </source>
</evidence>
<dbReference type="Pfam" id="PF03810">
    <property type="entry name" value="IBN_N"/>
    <property type="match status" value="1"/>
</dbReference>
<protein>
    <submittedName>
        <fullName evidence="6">ARM repeat-containing protein</fullName>
    </submittedName>
</protein>
<dbReference type="InterPro" id="IPR056840">
    <property type="entry name" value="HEAT_IPO9_central"/>
</dbReference>
<dbReference type="GO" id="GO:0031267">
    <property type="term" value="F:small GTPase binding"/>
    <property type="evidence" value="ECO:0007669"/>
    <property type="project" value="InterPro"/>
</dbReference>
<comment type="subcellular location">
    <subcellularLocation>
        <location evidence="1">Nucleus</location>
    </subcellularLocation>
</comment>
<evidence type="ECO:0000313" key="6">
    <source>
        <dbReference type="EMBL" id="KAH8094638.1"/>
    </source>
</evidence>
<evidence type="ECO:0000259" key="5">
    <source>
        <dbReference type="PROSITE" id="PS50166"/>
    </source>
</evidence>
<dbReference type="PROSITE" id="PS50166">
    <property type="entry name" value="IMPORTIN_B_NT"/>
    <property type="match status" value="1"/>
</dbReference>
<dbReference type="GO" id="GO:0006606">
    <property type="term" value="P:protein import into nucleus"/>
    <property type="evidence" value="ECO:0007669"/>
    <property type="project" value="TreeGrafter"/>
</dbReference>
<dbReference type="InterPro" id="IPR001494">
    <property type="entry name" value="Importin-beta_N"/>
</dbReference>